<reference evidence="1" key="1">
    <citation type="submission" date="2022-06" db="EMBL/GenBank/DDBJ databases">
        <authorList>
            <person name="Legras J.-L."/>
            <person name="Devillers H."/>
            <person name="Grondin C."/>
        </authorList>
    </citation>
    <scope>NUCLEOTIDE SEQUENCE</scope>
    <source>
        <strain evidence="1">CLIB 1444</strain>
    </source>
</reference>
<dbReference type="EMBL" id="CALSDN010000003">
    <property type="protein sequence ID" value="CAH6720221.1"/>
    <property type="molecule type" value="Genomic_DNA"/>
</dbReference>
<dbReference type="Proteomes" id="UP001152531">
    <property type="component" value="Unassembled WGS sequence"/>
</dbReference>
<sequence>MSNTLVKFHQCLLKPNLKAKPVFPKPISWSIHLPSSTKASKYAVLGSKKTEFLSAIAMKYLPHPPLSRQYPVIKDTGNYDSIEYLNFKESSGLDKVYLSARYESLSYKGTLEMSDDVNSVANYITGNNNYNANHKTNPADSEKIIELFNLGHLKHKWINSLSNGQLRRARIAKAVLHYPQLLIIDDPFLGLDPKQTQLVSDSLCKVTEMFDMAVVLGLRYQDTVPEWITHITEINNEGIELDGPKNEIHIRRDDVPQDKNYQLQEILNESEYKDMHKHNDHKTNDHKTNSHKTNSHNTNNSYHIEFNNASVIYKQLPILKDFSWKIPKWSNWRILGENGTGKTTILSLITADHPQSWRSVIKINGTLRKTGNGVTFFDVNNRIGISSPELHSLVPPNKTMNEIITNGLVKDIGNSNFNFVVDFQPPQKLREILAIPEIRNMINEYGDTKFNELTITLQKLTLFLRAIIKDPELIILDEAFSCMDDVRLMHICHKILDTYFKEATVLTIGHIEWELPDYDYVIKLVGDEQRSYKLFKCEK</sequence>
<organism evidence="1 2">
    <name type="scientific">[Candida] jaroonii</name>
    <dbReference type="NCBI Taxonomy" id="467808"/>
    <lineage>
        <taxon>Eukaryota</taxon>
        <taxon>Fungi</taxon>
        <taxon>Dikarya</taxon>
        <taxon>Ascomycota</taxon>
        <taxon>Saccharomycotina</taxon>
        <taxon>Pichiomycetes</taxon>
        <taxon>Debaryomycetaceae</taxon>
        <taxon>Yamadazyma</taxon>
    </lineage>
</organism>
<keyword evidence="1" id="KW-0067">ATP-binding</keyword>
<gene>
    <name evidence="1" type="ORF">CLIB1444_03S07096</name>
</gene>
<proteinExistence type="predicted"/>
<keyword evidence="2" id="KW-1185">Reference proteome</keyword>
<name>A0ACA9Y5C7_9ASCO</name>
<keyword evidence="1" id="KW-0547">Nucleotide-binding</keyword>
<accession>A0ACA9Y5C7</accession>
<evidence type="ECO:0000313" key="2">
    <source>
        <dbReference type="Proteomes" id="UP001152531"/>
    </source>
</evidence>
<evidence type="ECO:0000313" key="1">
    <source>
        <dbReference type="EMBL" id="CAH6720221.1"/>
    </source>
</evidence>
<protein>
    <submittedName>
        <fullName evidence="1">Uncharacterized ABC transporter ATP-binding protein</fullName>
    </submittedName>
</protein>
<comment type="caution">
    <text evidence="1">The sequence shown here is derived from an EMBL/GenBank/DDBJ whole genome shotgun (WGS) entry which is preliminary data.</text>
</comment>